<evidence type="ECO:0000256" key="9">
    <source>
        <dbReference type="ARBA" id="ARBA00023136"/>
    </source>
</evidence>
<dbReference type="AlphaFoldDB" id="A0A2C9KZ89"/>
<dbReference type="PANTHER" id="PTHR11214">
    <property type="entry name" value="BETA-1,3-N-ACETYLGLUCOSAMINYLTRANSFERASE"/>
    <property type="match status" value="1"/>
</dbReference>
<dbReference type="Proteomes" id="UP000076420">
    <property type="component" value="Unassembled WGS sequence"/>
</dbReference>
<keyword evidence="4" id="KW-0808">Transferase</keyword>
<dbReference type="EC" id="2.4.1.-" evidence="11"/>
<comment type="caution">
    <text evidence="11">Lacks conserved residue(s) required for the propagation of feature annotation.</text>
</comment>
<organism evidence="12 13">
    <name type="scientific">Biomphalaria glabrata</name>
    <name type="common">Bloodfluke planorb</name>
    <name type="synonym">Freshwater snail</name>
    <dbReference type="NCBI Taxonomy" id="6526"/>
    <lineage>
        <taxon>Eukaryota</taxon>
        <taxon>Metazoa</taxon>
        <taxon>Spiralia</taxon>
        <taxon>Lophotrochozoa</taxon>
        <taxon>Mollusca</taxon>
        <taxon>Gastropoda</taxon>
        <taxon>Heterobranchia</taxon>
        <taxon>Euthyneura</taxon>
        <taxon>Panpulmonata</taxon>
        <taxon>Hygrophila</taxon>
        <taxon>Lymnaeoidea</taxon>
        <taxon>Planorbidae</taxon>
        <taxon>Biomphalaria</taxon>
    </lineage>
</organism>
<keyword evidence="8 11" id="KW-0333">Golgi apparatus</keyword>
<keyword evidence="5 11" id="KW-0812">Transmembrane</keyword>
<gene>
    <name evidence="12" type="primary">106051264</name>
</gene>
<dbReference type="VEuPathDB" id="VectorBase:BGLB025268"/>
<feature type="transmembrane region" description="Helical" evidence="11">
    <location>
        <begin position="6"/>
        <end position="25"/>
    </location>
</feature>
<evidence type="ECO:0000256" key="1">
    <source>
        <dbReference type="ARBA" id="ARBA00004323"/>
    </source>
</evidence>
<keyword evidence="3 11" id="KW-0328">Glycosyltransferase</keyword>
<evidence type="ECO:0000256" key="5">
    <source>
        <dbReference type="ARBA" id="ARBA00022692"/>
    </source>
</evidence>
<evidence type="ECO:0000256" key="6">
    <source>
        <dbReference type="ARBA" id="ARBA00022968"/>
    </source>
</evidence>
<dbReference type="Gene3D" id="3.90.550.50">
    <property type="match status" value="1"/>
</dbReference>
<dbReference type="GO" id="GO:0006493">
    <property type="term" value="P:protein O-linked glycosylation"/>
    <property type="evidence" value="ECO:0007669"/>
    <property type="project" value="TreeGrafter"/>
</dbReference>
<comment type="subcellular location">
    <subcellularLocation>
        <location evidence="1 11">Golgi apparatus membrane</location>
        <topology evidence="1 11">Single-pass type II membrane protein</topology>
    </subcellularLocation>
</comment>
<dbReference type="KEGG" id="bgt:106051264"/>
<dbReference type="GO" id="GO:0016758">
    <property type="term" value="F:hexosyltransferase activity"/>
    <property type="evidence" value="ECO:0007669"/>
    <property type="project" value="InterPro"/>
</dbReference>
<keyword evidence="9 11" id="KW-0472">Membrane</keyword>
<evidence type="ECO:0000313" key="12">
    <source>
        <dbReference type="EnsemblMetazoa" id="BGLB025268-PC"/>
    </source>
</evidence>
<evidence type="ECO:0000256" key="7">
    <source>
        <dbReference type="ARBA" id="ARBA00022989"/>
    </source>
</evidence>
<dbReference type="EnsemblMetazoa" id="BGLB025268-RC">
    <property type="protein sequence ID" value="BGLB025268-PC"/>
    <property type="gene ID" value="BGLB025268"/>
</dbReference>
<dbReference type="PANTHER" id="PTHR11214:SF378">
    <property type="entry name" value="BETA-1,3-GALACTOSYLTRANSFERASE 4"/>
    <property type="match status" value="1"/>
</dbReference>
<dbReference type="VEuPathDB" id="VectorBase:BGLAX_039667"/>
<evidence type="ECO:0000256" key="8">
    <source>
        <dbReference type="ARBA" id="ARBA00023034"/>
    </source>
</evidence>
<accession>A0A2C9KZ89</accession>
<dbReference type="EnsemblMetazoa" id="BGLB025268-RA">
    <property type="protein sequence ID" value="BGLB025268-PA"/>
    <property type="gene ID" value="BGLB025268"/>
</dbReference>
<evidence type="ECO:0000256" key="3">
    <source>
        <dbReference type="ARBA" id="ARBA00022676"/>
    </source>
</evidence>
<evidence type="ECO:0000256" key="10">
    <source>
        <dbReference type="ARBA" id="ARBA00023180"/>
    </source>
</evidence>
<proteinExistence type="inferred from homology"/>
<sequence length="455" mass="51262">MSLLLCIRFINISMFSYIYLCIMFLQAMAFMHRIHKALVFVSASSVIAIVFFLFPSNIYLSSSQANSLLLTEKSFSTLKPNDTQIVQRPTEYLPTGGTQLIERSTEYLRTSSTQLVLMTNSSLKESELLRSKYDRCPECYRAAVRDVSGALVEVPLSSQPGQPQVFNKPRESVVSSWVMHSILTPRVCSSSPPYLLVLQMSVPSEINARNAVRETWASVASGRKWPNRVVNADVKVVFVIGHGTNNDTRIDEAVSAESATHGDILYLDMMESYRNLTLKVVSSLYWVKVTCPGVRFVAKVDVDTFVNVPLLVDTLLVEEIKLNFAILGYVYKKEKSVVLREGAWAVSESLFPGPYYPVYASGCAYILSQEVVSKIVEAAPYIPMLPVEDVFLTGIMRHVIQCQLFSLDHYFTHKLDLKWSVCSMYLDQKIMGTSCDEVKLREVWGKYQRSDGQCS</sequence>
<dbReference type="GO" id="GO:0000139">
    <property type="term" value="C:Golgi membrane"/>
    <property type="evidence" value="ECO:0007669"/>
    <property type="project" value="UniProtKB-SubCell"/>
</dbReference>
<feature type="transmembrane region" description="Helical" evidence="11">
    <location>
        <begin position="37"/>
        <end position="60"/>
    </location>
</feature>
<comment type="similarity">
    <text evidence="2 11">Belongs to the glycosyltransferase 31 family.</text>
</comment>
<keyword evidence="7 11" id="KW-1133">Transmembrane helix</keyword>
<evidence type="ECO:0000256" key="2">
    <source>
        <dbReference type="ARBA" id="ARBA00008661"/>
    </source>
</evidence>
<evidence type="ECO:0000256" key="4">
    <source>
        <dbReference type="ARBA" id="ARBA00022679"/>
    </source>
</evidence>
<dbReference type="FunFam" id="3.90.550.50:FF:000001">
    <property type="entry name" value="Hexosyltransferase"/>
    <property type="match status" value="1"/>
</dbReference>
<name>A0A2C9KZ89_BIOGL</name>
<evidence type="ECO:0000313" key="13">
    <source>
        <dbReference type="Proteomes" id="UP000076420"/>
    </source>
</evidence>
<keyword evidence="10" id="KW-0325">Glycoprotein</keyword>
<protein>
    <recommendedName>
        <fullName evidence="11">Hexosyltransferase</fullName>
        <ecNumber evidence="11">2.4.1.-</ecNumber>
    </recommendedName>
</protein>
<dbReference type="InterPro" id="IPR002659">
    <property type="entry name" value="Glyco_trans_31"/>
</dbReference>
<keyword evidence="6" id="KW-0735">Signal-anchor</keyword>
<reference evidence="12" key="1">
    <citation type="submission" date="2020-05" db="UniProtKB">
        <authorList>
            <consortium name="EnsemblMetazoa"/>
        </authorList>
    </citation>
    <scope>IDENTIFICATION</scope>
    <source>
        <strain evidence="12">BB02</strain>
    </source>
</reference>
<dbReference type="Pfam" id="PF01762">
    <property type="entry name" value="Galactosyl_T"/>
    <property type="match status" value="1"/>
</dbReference>
<evidence type="ECO:0000256" key="11">
    <source>
        <dbReference type="RuleBase" id="RU363063"/>
    </source>
</evidence>
<dbReference type="OrthoDB" id="2139606at2759"/>